<evidence type="ECO:0000256" key="8">
    <source>
        <dbReference type="RuleBase" id="RU004506"/>
    </source>
</evidence>
<comment type="cofactor">
    <cofactor evidence="1 7">
        <name>pyridoxal 5'-phosphate</name>
        <dbReference type="ChEBI" id="CHEBI:597326"/>
    </cofactor>
</comment>
<evidence type="ECO:0000256" key="3">
    <source>
        <dbReference type="ARBA" id="ARBA00010447"/>
    </source>
</evidence>
<dbReference type="InterPro" id="IPR000192">
    <property type="entry name" value="Aminotrans_V_dom"/>
</dbReference>
<dbReference type="SUPFAM" id="SSF53383">
    <property type="entry name" value="PLP-dependent transferases"/>
    <property type="match status" value="1"/>
</dbReference>
<dbReference type="Gene3D" id="3.90.1150.10">
    <property type="entry name" value="Aspartate Aminotransferase, domain 1"/>
    <property type="match status" value="1"/>
</dbReference>
<comment type="catalytic activity">
    <reaction evidence="6 8">
        <text>(sulfur carrier)-H + L-cysteine = (sulfur carrier)-SH + L-alanine</text>
        <dbReference type="Rhea" id="RHEA:43892"/>
        <dbReference type="Rhea" id="RHEA-COMP:14737"/>
        <dbReference type="Rhea" id="RHEA-COMP:14739"/>
        <dbReference type="ChEBI" id="CHEBI:29917"/>
        <dbReference type="ChEBI" id="CHEBI:35235"/>
        <dbReference type="ChEBI" id="CHEBI:57972"/>
        <dbReference type="ChEBI" id="CHEBI:64428"/>
        <dbReference type="EC" id="2.8.1.7"/>
    </reaction>
</comment>
<dbReference type="EMBL" id="WTVH01000012">
    <property type="protein sequence ID" value="NMF93245.1"/>
    <property type="molecule type" value="Genomic_DNA"/>
</dbReference>
<dbReference type="InterPro" id="IPR010970">
    <property type="entry name" value="Cys_dSase_SufS"/>
</dbReference>
<evidence type="ECO:0000256" key="2">
    <source>
        <dbReference type="ARBA" id="ARBA00002824"/>
    </source>
</evidence>
<dbReference type="PANTHER" id="PTHR43586">
    <property type="entry name" value="CYSTEINE DESULFURASE"/>
    <property type="match status" value="1"/>
</dbReference>
<dbReference type="EC" id="2.8.1.7" evidence="8"/>
<dbReference type="Proteomes" id="UP000601990">
    <property type="component" value="Unassembled WGS sequence"/>
</dbReference>
<evidence type="ECO:0000256" key="4">
    <source>
        <dbReference type="ARBA" id="ARBA00022679"/>
    </source>
</evidence>
<dbReference type="InterPro" id="IPR015421">
    <property type="entry name" value="PyrdxlP-dep_Trfase_major"/>
</dbReference>
<dbReference type="InterPro" id="IPR015422">
    <property type="entry name" value="PyrdxlP-dep_Trfase_small"/>
</dbReference>
<evidence type="ECO:0000256" key="5">
    <source>
        <dbReference type="ARBA" id="ARBA00022898"/>
    </source>
</evidence>
<dbReference type="Gene3D" id="3.40.640.10">
    <property type="entry name" value="Type I PLP-dependent aspartate aminotransferase-like (Major domain)"/>
    <property type="match status" value="1"/>
</dbReference>
<dbReference type="NCBIfam" id="TIGR01979">
    <property type="entry name" value="sufS"/>
    <property type="match status" value="1"/>
</dbReference>
<comment type="caution">
    <text evidence="10">The sequence shown here is derived from an EMBL/GenBank/DDBJ whole genome shotgun (WGS) entry which is preliminary data.</text>
</comment>
<dbReference type="PIRSF" id="PIRSF005572">
    <property type="entry name" value="NifS"/>
    <property type="match status" value="1"/>
</dbReference>
<evidence type="ECO:0000259" key="9">
    <source>
        <dbReference type="Pfam" id="PF00266"/>
    </source>
</evidence>
<accession>A0ABX1MZ16</accession>
<dbReference type="PANTHER" id="PTHR43586:SF8">
    <property type="entry name" value="CYSTEINE DESULFURASE 1, CHLOROPLASTIC"/>
    <property type="match status" value="1"/>
</dbReference>
<keyword evidence="4 8" id="KW-0808">Transferase</keyword>
<evidence type="ECO:0000313" key="11">
    <source>
        <dbReference type="Proteomes" id="UP000601990"/>
    </source>
</evidence>
<sequence>MNALGIATPAAGADIPPLDVARLRDDFPILAREVNGRPLVYLDNAATSQKPRCVIDAQAHYYAVLNANVHRGVHRLSQEATDAFEAARDTVQRFVNAARREEIVFVRGTTEAINLVANSFGGRFRPGDEILITAMEHHSNIVPWQLACERTGAVLKVAPVNDDGELLVAEFERLLGNRTRIVALAHVSNALGTINPVRELIDMAHARGVPVLLDGAQAVPHVAVDVQALDCDFYAFSAHKLYGPTGIGVLYGKAALLDAMPPWQGGGDMIRQVSFAGTTYNELPYKFEAGTPDIAGAIALGAAIRYVEETGIAAIAAHEDALLEHATRQARAMPGLRLVGTARNKAAILSFVFDDIHAHDVGTILDHEGVAVRTGHHCAMPLMERFGLPSTVRASFAMYNTHDEVDALFAALRRVREVFDG</sequence>
<proteinExistence type="inferred from homology"/>
<keyword evidence="5 8" id="KW-0663">Pyridoxal phosphate</keyword>
<dbReference type="Pfam" id="PF00266">
    <property type="entry name" value="Aminotran_5"/>
    <property type="match status" value="1"/>
</dbReference>
<keyword evidence="11" id="KW-1185">Reference proteome</keyword>
<comment type="function">
    <text evidence="2 8">Catalyzes the removal of elemental sulfur and selenium atoms from L-cysteine, L-cystine, L-selenocysteine, and L-selenocystine to produce L-alanine.</text>
</comment>
<evidence type="ECO:0000313" key="10">
    <source>
        <dbReference type="EMBL" id="NMF93245.1"/>
    </source>
</evidence>
<comment type="similarity">
    <text evidence="3 8">Belongs to the class-V pyridoxal-phosphate-dependent aminotransferase family. Csd subfamily.</text>
</comment>
<dbReference type="InterPro" id="IPR016454">
    <property type="entry name" value="Cysteine_dSase"/>
</dbReference>
<evidence type="ECO:0000256" key="6">
    <source>
        <dbReference type="ARBA" id="ARBA00050776"/>
    </source>
</evidence>
<evidence type="ECO:0000256" key="7">
    <source>
        <dbReference type="RuleBase" id="RU004504"/>
    </source>
</evidence>
<gene>
    <name evidence="10" type="primary">sufS</name>
    <name evidence="10" type="ORF">GO608_07885</name>
</gene>
<dbReference type="InterPro" id="IPR020578">
    <property type="entry name" value="Aminotrans_V_PyrdxlP_BS"/>
</dbReference>
<evidence type="ECO:0000256" key="1">
    <source>
        <dbReference type="ARBA" id="ARBA00001933"/>
    </source>
</evidence>
<name>A0ABX1MZ16_9RHOO</name>
<dbReference type="PROSITE" id="PS00595">
    <property type="entry name" value="AA_TRANSFER_CLASS_5"/>
    <property type="match status" value="1"/>
</dbReference>
<dbReference type="InterPro" id="IPR015424">
    <property type="entry name" value="PyrdxlP-dep_Trfase"/>
</dbReference>
<feature type="domain" description="Aminotransferase class V" evidence="9">
    <location>
        <begin position="40"/>
        <end position="408"/>
    </location>
</feature>
<dbReference type="CDD" id="cd06453">
    <property type="entry name" value="SufS_like"/>
    <property type="match status" value="1"/>
</dbReference>
<protein>
    <recommendedName>
        <fullName evidence="8">Cysteine desulfurase</fullName>
        <ecNumber evidence="8">2.8.1.7</ecNumber>
    </recommendedName>
</protein>
<reference evidence="10" key="1">
    <citation type="submission" date="2019-12" db="EMBL/GenBank/DDBJ databases">
        <title>Comparative genomics gives insights into the taxonomy of the Azoarcus-Aromatoleum group and reveals separate origins of nif in the plant-associated Azoarcus and non-plant-associated Aromatoleum sub-groups.</title>
        <authorList>
            <person name="Lafos M."/>
            <person name="Maluk M."/>
            <person name="Batista M."/>
            <person name="Junghare M."/>
            <person name="Carmona M."/>
            <person name="Faoro H."/>
            <person name="Cruz L.M."/>
            <person name="Battistoni F."/>
            <person name="De Souza E."/>
            <person name="Pedrosa F."/>
            <person name="Chen W.-M."/>
            <person name="Poole P.S."/>
            <person name="Dixon R.A."/>
            <person name="James E.K."/>
        </authorList>
    </citation>
    <scope>NUCLEOTIDE SEQUENCE</scope>
    <source>
        <strain evidence="10">U120</strain>
    </source>
</reference>
<organism evidence="10 11">
    <name type="scientific">Aromatoleum buckelii</name>
    <dbReference type="NCBI Taxonomy" id="200254"/>
    <lineage>
        <taxon>Bacteria</taxon>
        <taxon>Pseudomonadati</taxon>
        <taxon>Pseudomonadota</taxon>
        <taxon>Betaproteobacteria</taxon>
        <taxon>Rhodocyclales</taxon>
        <taxon>Rhodocyclaceae</taxon>
        <taxon>Aromatoleum</taxon>
    </lineage>
</organism>